<dbReference type="Pfam" id="PF00078">
    <property type="entry name" value="RVT_1"/>
    <property type="match status" value="1"/>
</dbReference>
<dbReference type="InterPro" id="IPR001584">
    <property type="entry name" value="Integrase_cat-core"/>
</dbReference>
<dbReference type="GO" id="GO:0003964">
    <property type="term" value="F:RNA-directed DNA polymerase activity"/>
    <property type="evidence" value="ECO:0007669"/>
    <property type="project" value="UniProtKB-EC"/>
</dbReference>
<protein>
    <recommendedName>
        <fullName evidence="1">RNA-directed DNA polymerase</fullName>
        <ecNumber evidence="1">2.7.7.49</ecNumber>
    </recommendedName>
</protein>
<dbReference type="PANTHER" id="PTHR37984">
    <property type="entry name" value="PROTEIN CBG26694"/>
    <property type="match status" value="1"/>
</dbReference>
<dbReference type="EMBL" id="JH668530">
    <property type="protein sequence ID" value="KAG6456994.1"/>
    <property type="molecule type" value="Genomic_DNA"/>
</dbReference>
<feature type="compositionally biased region" description="Polar residues" evidence="2">
    <location>
        <begin position="1171"/>
        <end position="1184"/>
    </location>
</feature>
<dbReference type="InterPro" id="IPR041577">
    <property type="entry name" value="RT_RNaseH_2"/>
</dbReference>
<dbReference type="CDD" id="cd01647">
    <property type="entry name" value="RT_LTR"/>
    <property type="match status" value="1"/>
</dbReference>
<reference evidence="5" key="1">
    <citation type="journal article" date="2016" name="Insect Biochem. Mol. Biol.">
        <title>Multifaceted biological insights from a draft genome sequence of the tobacco hornworm moth, Manduca sexta.</title>
        <authorList>
            <person name="Kanost M.R."/>
            <person name="Arrese E.L."/>
            <person name="Cao X."/>
            <person name="Chen Y.R."/>
            <person name="Chellapilla S."/>
            <person name="Goldsmith M.R."/>
            <person name="Grosse-Wilde E."/>
            <person name="Heckel D.G."/>
            <person name="Herndon N."/>
            <person name="Jiang H."/>
            <person name="Papanicolaou A."/>
            <person name="Qu J."/>
            <person name="Soulages J.L."/>
            <person name="Vogel H."/>
            <person name="Walters J."/>
            <person name="Waterhouse R.M."/>
            <person name="Ahn S.J."/>
            <person name="Almeida F.C."/>
            <person name="An C."/>
            <person name="Aqrawi P."/>
            <person name="Bretschneider A."/>
            <person name="Bryant W.B."/>
            <person name="Bucks S."/>
            <person name="Chao H."/>
            <person name="Chevignon G."/>
            <person name="Christen J.M."/>
            <person name="Clarke D.F."/>
            <person name="Dittmer N.T."/>
            <person name="Ferguson L.C.F."/>
            <person name="Garavelou S."/>
            <person name="Gordon K.H.J."/>
            <person name="Gunaratna R.T."/>
            <person name="Han Y."/>
            <person name="Hauser F."/>
            <person name="He Y."/>
            <person name="Heidel-Fischer H."/>
            <person name="Hirsh A."/>
            <person name="Hu Y."/>
            <person name="Jiang H."/>
            <person name="Kalra D."/>
            <person name="Klinner C."/>
            <person name="Konig C."/>
            <person name="Kovar C."/>
            <person name="Kroll A.R."/>
            <person name="Kuwar S.S."/>
            <person name="Lee S.L."/>
            <person name="Lehman R."/>
            <person name="Li K."/>
            <person name="Li Z."/>
            <person name="Liang H."/>
            <person name="Lovelace S."/>
            <person name="Lu Z."/>
            <person name="Mansfield J.H."/>
            <person name="McCulloch K.J."/>
            <person name="Mathew T."/>
            <person name="Morton B."/>
            <person name="Muzny D.M."/>
            <person name="Neunemann D."/>
            <person name="Ongeri F."/>
            <person name="Pauchet Y."/>
            <person name="Pu L.L."/>
            <person name="Pyrousis I."/>
            <person name="Rao X.J."/>
            <person name="Redding A."/>
            <person name="Roesel C."/>
            <person name="Sanchez-Gracia A."/>
            <person name="Schaack S."/>
            <person name="Shukla A."/>
            <person name="Tetreau G."/>
            <person name="Wang Y."/>
            <person name="Xiong G.H."/>
            <person name="Traut W."/>
            <person name="Walsh T.K."/>
            <person name="Worley K.C."/>
            <person name="Wu D."/>
            <person name="Wu W."/>
            <person name="Wu Y.Q."/>
            <person name="Zhang X."/>
            <person name="Zou Z."/>
            <person name="Zucker H."/>
            <person name="Briscoe A.D."/>
            <person name="Burmester T."/>
            <person name="Clem R.J."/>
            <person name="Feyereisen R."/>
            <person name="Grimmelikhuijzen C.J.P."/>
            <person name="Hamodrakas S.J."/>
            <person name="Hansson B.S."/>
            <person name="Huguet E."/>
            <person name="Jermiin L.S."/>
            <person name="Lan Q."/>
            <person name="Lehman H.K."/>
            <person name="Lorenzen M."/>
            <person name="Merzendorfer H."/>
            <person name="Michalopoulos I."/>
            <person name="Morton D.B."/>
            <person name="Muthukrishnan S."/>
            <person name="Oakeshott J.G."/>
            <person name="Palmer W."/>
            <person name="Park Y."/>
            <person name="Passarelli A.L."/>
            <person name="Rozas J."/>
            <person name="Schwartz L.M."/>
            <person name="Smith W."/>
            <person name="Southgate A."/>
            <person name="Vilcinskas A."/>
            <person name="Vogt R."/>
            <person name="Wang P."/>
            <person name="Werren J."/>
            <person name="Yu X.Q."/>
            <person name="Zhou J.J."/>
            <person name="Brown S.J."/>
            <person name="Scherer S.E."/>
            <person name="Richards S."/>
            <person name="Blissard G.W."/>
        </authorList>
    </citation>
    <scope>NUCLEOTIDE SEQUENCE</scope>
</reference>
<dbReference type="FunFam" id="3.30.420.10:FF:000063">
    <property type="entry name" value="Retrovirus-related Pol polyprotein from transposon 297-like Protein"/>
    <property type="match status" value="1"/>
</dbReference>
<dbReference type="Pfam" id="PF17919">
    <property type="entry name" value="RT_RNaseH_2"/>
    <property type="match status" value="1"/>
</dbReference>
<dbReference type="FunFam" id="3.30.70.270:FF:000023">
    <property type="entry name" value="Pol"/>
    <property type="match status" value="1"/>
</dbReference>
<dbReference type="AlphaFoldDB" id="A0A922CSQ8"/>
<evidence type="ECO:0000256" key="1">
    <source>
        <dbReference type="ARBA" id="ARBA00012493"/>
    </source>
</evidence>
<gene>
    <name evidence="5" type="ORF">O3G_MSEX010058</name>
</gene>
<dbReference type="PROSITE" id="PS50994">
    <property type="entry name" value="INTEGRASE"/>
    <property type="match status" value="1"/>
</dbReference>
<proteinExistence type="predicted"/>
<dbReference type="Pfam" id="PF17921">
    <property type="entry name" value="Integrase_H2C2"/>
    <property type="match status" value="1"/>
</dbReference>
<evidence type="ECO:0000313" key="6">
    <source>
        <dbReference type="Proteomes" id="UP000791440"/>
    </source>
</evidence>
<dbReference type="FunFam" id="1.10.340.70:FF:000003">
    <property type="entry name" value="Protein CBG25708"/>
    <property type="match status" value="1"/>
</dbReference>
<evidence type="ECO:0000313" key="5">
    <source>
        <dbReference type="EMBL" id="KAG6456994.1"/>
    </source>
</evidence>
<organism evidence="5 6">
    <name type="scientific">Manduca sexta</name>
    <name type="common">Tobacco hawkmoth</name>
    <name type="synonym">Tobacco hornworm</name>
    <dbReference type="NCBI Taxonomy" id="7130"/>
    <lineage>
        <taxon>Eukaryota</taxon>
        <taxon>Metazoa</taxon>
        <taxon>Ecdysozoa</taxon>
        <taxon>Arthropoda</taxon>
        <taxon>Hexapoda</taxon>
        <taxon>Insecta</taxon>
        <taxon>Pterygota</taxon>
        <taxon>Neoptera</taxon>
        <taxon>Endopterygota</taxon>
        <taxon>Lepidoptera</taxon>
        <taxon>Glossata</taxon>
        <taxon>Ditrysia</taxon>
        <taxon>Bombycoidea</taxon>
        <taxon>Sphingidae</taxon>
        <taxon>Sphinginae</taxon>
        <taxon>Sphingini</taxon>
        <taxon>Manduca</taxon>
    </lineage>
</organism>
<dbReference type="CDD" id="cd09274">
    <property type="entry name" value="RNase_HI_RT_Ty3"/>
    <property type="match status" value="1"/>
</dbReference>
<evidence type="ECO:0000256" key="2">
    <source>
        <dbReference type="SAM" id="MobiDB-lite"/>
    </source>
</evidence>
<name>A0A922CSQ8_MANSE</name>
<feature type="domain" description="Reverse transcriptase" evidence="3">
    <location>
        <begin position="462"/>
        <end position="639"/>
    </location>
</feature>
<dbReference type="PANTHER" id="PTHR37984:SF12">
    <property type="entry name" value="RIBONUCLEASE H"/>
    <property type="match status" value="1"/>
</dbReference>
<dbReference type="InterPro" id="IPR050951">
    <property type="entry name" value="Retrovirus_Pol_polyprotein"/>
</dbReference>
<sequence>MEAKAVKFQEYNPQVDNWDNYIDRLKYCFEANGIATDNAQRANFFTICGAQVFETLLALITPKKSNEVTFSDIVKILTKHYSPKPNEISMSYKFYKRGQKPDETASEYIAQIRKLSVGCNFLNLERMLRDRLVCGMSDHKLQYELLKRDNLGYEDVVDAMLSSESAGKDVRMIQCYGNNGSKVTTVGNASSSIPETSSVPSSEPMDINAVQSKLNNRLCYRCGDRHSGECRFVNAICHFCKKKGHLEKICTAKKKSFNKKIYFTNDEQDLSLNGVYSCDGRSTRIPPINVRVKLDEEPVVMQVDSGASFSLINERTWRAISARQLTVGRALRRVTHGLHTWTEAPVTLVGQTTVRVVYNNIECDLNVIVAKGAGPNLLGRDWFAPLNISLNINFVTGTYNGLLNNIVNKHSEVFKEGLGTYRGDPVAIHLKPGITPKFVKARPVPYAIKDRVEKEIDRLVDEGVLRATAYSDWATPVVPIIKKSGEIRLCGDYRSTVNQATESDTYPMPTANEVFATVAGGRFFTTLDLERAYTQVVVDENTAKLLTLNTCKGLFTVHRLAFGVKACPGIFQRLMTALLAGVSGVAVLIDDIIISGRTIAEMTQRLDMVLVRISRAGLRLNKDKCNFVKQSVEFLGFVIDGEGIHPAQSKVESIKKTPAPQNVRELQAFLGLFNFYERFIPQKATILEPLHRLLDKSHTWQWTECEDNSFNTAKSLLSSSLTLVHYQLDRPLLLTCDSSEYGVGAVLSHVMDDGLERPIAMGSRTLHLHERRYSQLDKEATAIMFGIQKFYNYLTGRAFTVITDHKPLLGIFDPKRPIPNMLSPRLTRIAIALTSHDYNIIYKPGSQIGHADGLSRWPQPVLEQQEPPLNEVLLMAETPDDFTFDVDQIPCDTKNDKTLSRVTHYLLTGWPSKVSDSSLRPYWLHRSELSLQEGCILLGNRVVVPPTLQNATLRALHTIHNGIVATKALARSYVWWPQMNADIEKLVGECTKCLENKHMPPKTNYTWITPTKPWSRIHMDFAGPIQNKYFLIIVDAYSRWPEIFVVNNMTSATVILKLRMLFATHGLCETIVSDNGTSFVSAEMKKFLTANKIRHVTTAPYHPATNGLAERMVQTVKDKLRKLDNVAWDIKIPNILLGLRVTPCASTHRSPSELLMNRRLRTLLDTIHPNNLQNRKTESQIIKNDQQKHRDTEVGQRVMYRN</sequence>
<dbReference type="Proteomes" id="UP000791440">
    <property type="component" value="Unassembled WGS sequence"/>
</dbReference>
<evidence type="ECO:0000259" key="4">
    <source>
        <dbReference type="PROSITE" id="PS50994"/>
    </source>
</evidence>
<dbReference type="Pfam" id="PF00665">
    <property type="entry name" value="rve"/>
    <property type="match status" value="1"/>
</dbReference>
<comment type="caution">
    <text evidence="5">The sequence shown here is derived from an EMBL/GenBank/DDBJ whole genome shotgun (WGS) entry which is preliminary data.</text>
</comment>
<accession>A0A922CSQ8</accession>
<feature type="domain" description="Integrase catalytic" evidence="4">
    <location>
        <begin position="1009"/>
        <end position="1177"/>
    </location>
</feature>
<dbReference type="GO" id="GO:0015074">
    <property type="term" value="P:DNA integration"/>
    <property type="evidence" value="ECO:0007669"/>
    <property type="project" value="InterPro"/>
</dbReference>
<feature type="compositionally biased region" description="Basic and acidic residues" evidence="2">
    <location>
        <begin position="1185"/>
        <end position="1194"/>
    </location>
</feature>
<dbReference type="EC" id="2.7.7.49" evidence="1"/>
<evidence type="ECO:0000259" key="3">
    <source>
        <dbReference type="PROSITE" id="PS50878"/>
    </source>
</evidence>
<feature type="region of interest" description="Disordered" evidence="2">
    <location>
        <begin position="1171"/>
        <end position="1202"/>
    </location>
</feature>
<dbReference type="InterPro" id="IPR000477">
    <property type="entry name" value="RT_dom"/>
</dbReference>
<feature type="non-terminal residue" evidence="5">
    <location>
        <position position="1202"/>
    </location>
</feature>
<reference evidence="5" key="2">
    <citation type="submission" date="2020-12" db="EMBL/GenBank/DDBJ databases">
        <authorList>
            <person name="Kanost M."/>
        </authorList>
    </citation>
    <scope>NUCLEOTIDE SEQUENCE</scope>
</reference>
<dbReference type="InterPro" id="IPR041588">
    <property type="entry name" value="Integrase_H2C2"/>
</dbReference>
<keyword evidence="6" id="KW-1185">Reference proteome</keyword>
<dbReference type="PROSITE" id="PS50878">
    <property type="entry name" value="RT_POL"/>
    <property type="match status" value="1"/>
</dbReference>